<dbReference type="HOGENOM" id="CLU_1605358_0_0_1"/>
<evidence type="ECO:0000313" key="2">
    <source>
        <dbReference type="EnsemblPlants" id="OMERI01G01990.1"/>
    </source>
</evidence>
<evidence type="ECO:0000256" key="1">
    <source>
        <dbReference type="SAM" id="Phobius"/>
    </source>
</evidence>
<keyword evidence="1" id="KW-0472">Membrane</keyword>
<feature type="transmembrane region" description="Helical" evidence="1">
    <location>
        <begin position="36"/>
        <end position="54"/>
    </location>
</feature>
<evidence type="ECO:0000313" key="3">
    <source>
        <dbReference type="Proteomes" id="UP000008021"/>
    </source>
</evidence>
<dbReference type="eggNOG" id="ENOG502R5UU">
    <property type="taxonomic scope" value="Eukaryota"/>
</dbReference>
<keyword evidence="1" id="KW-1133">Transmembrane helix</keyword>
<proteinExistence type="predicted"/>
<sequence length="192" mass="19742">MGSVADVEKQQPLLSAEKPSGCDCGTTASPPLATGALALVVLAAGAAFAAQLAARDEYVLLAVLASQVVSFGVFTSLLALCALPEGEEGKPRRIAGAPGARVRVLLLWPFAMALPVSMACWPAESAPAAVGLALLVLALAAVLACYAEVVRSLWPVIVTPSTDDEHRNKFSPTSSCAYMVVLLVSSITGQNH</sequence>
<dbReference type="Proteomes" id="UP000008021">
    <property type="component" value="Chromosome 1"/>
</dbReference>
<dbReference type="EnsemblPlants" id="OMERI01G01990.1">
    <property type="protein sequence ID" value="OMERI01G01990.1"/>
    <property type="gene ID" value="OMERI01G01990"/>
</dbReference>
<keyword evidence="1" id="KW-0812">Transmembrane</keyword>
<name>A0A0E0BWQ7_9ORYZ</name>
<organism evidence="2">
    <name type="scientific">Oryza meridionalis</name>
    <dbReference type="NCBI Taxonomy" id="40149"/>
    <lineage>
        <taxon>Eukaryota</taxon>
        <taxon>Viridiplantae</taxon>
        <taxon>Streptophyta</taxon>
        <taxon>Embryophyta</taxon>
        <taxon>Tracheophyta</taxon>
        <taxon>Spermatophyta</taxon>
        <taxon>Magnoliopsida</taxon>
        <taxon>Liliopsida</taxon>
        <taxon>Poales</taxon>
        <taxon>Poaceae</taxon>
        <taxon>BOP clade</taxon>
        <taxon>Oryzoideae</taxon>
        <taxon>Oryzeae</taxon>
        <taxon>Oryzinae</taxon>
        <taxon>Oryza</taxon>
    </lineage>
</organism>
<dbReference type="Gramene" id="OMERI01G01990.1">
    <property type="protein sequence ID" value="OMERI01G01990.1"/>
    <property type="gene ID" value="OMERI01G01990"/>
</dbReference>
<feature type="transmembrane region" description="Helical" evidence="1">
    <location>
        <begin position="129"/>
        <end position="147"/>
    </location>
</feature>
<accession>A0A0E0BWQ7</accession>
<reference evidence="2" key="1">
    <citation type="submission" date="2015-04" db="UniProtKB">
        <authorList>
            <consortium name="EnsemblPlants"/>
        </authorList>
    </citation>
    <scope>IDENTIFICATION</scope>
</reference>
<keyword evidence="3" id="KW-1185">Reference proteome</keyword>
<feature type="transmembrane region" description="Helical" evidence="1">
    <location>
        <begin position="60"/>
        <end position="83"/>
    </location>
</feature>
<protein>
    <submittedName>
        <fullName evidence="2">Uncharacterized protein</fullName>
    </submittedName>
</protein>
<dbReference type="AlphaFoldDB" id="A0A0E0BWQ7"/>
<reference evidence="2" key="2">
    <citation type="submission" date="2018-05" db="EMBL/GenBank/DDBJ databases">
        <title>OmerRS3 (Oryza meridionalis Reference Sequence Version 3).</title>
        <authorList>
            <person name="Zhang J."/>
            <person name="Kudrna D."/>
            <person name="Lee S."/>
            <person name="Talag J."/>
            <person name="Welchert J."/>
            <person name="Wing R.A."/>
        </authorList>
    </citation>
    <scope>NUCLEOTIDE SEQUENCE [LARGE SCALE GENOMIC DNA]</scope>
    <source>
        <strain evidence="2">cv. OR44</strain>
    </source>
</reference>
<feature type="transmembrane region" description="Helical" evidence="1">
    <location>
        <begin position="104"/>
        <end position="123"/>
    </location>
</feature>